<proteinExistence type="predicted"/>
<evidence type="ECO:0000313" key="3">
    <source>
        <dbReference type="Proteomes" id="UP000032702"/>
    </source>
</evidence>
<dbReference type="Proteomes" id="UP000032702">
    <property type="component" value="Unassembled WGS sequence"/>
</dbReference>
<gene>
    <name evidence="2" type="ORF">STIAU_7177</name>
</gene>
<sequence length="426" mass="44863">MTSAWGRPWPLPPSSEACSEPATEFPSGASRQVPGGDGARAGDVGLERFHDALHFALGGARAEGKAQRAVGLLRREPHGQKDMGGGERPRGTGRARGDADAFQIQGDQQGFSIRAVEGQVAGVGHARRGASVDADAGDARLDLALEEISQCAQLGTGGLLPGLGQLQRQRQGLRVGHVLRPSPAASFLVSRGERLEVHALAHHQHARARGPAKLVGGERQQVRVHLAQAHGQLAHRLHRVRVEENAALAAGEGGLPRGLHHARFVVGPHQGAQGRLRREGLQHRLGGHPAVRAGPEPHHLRAQLLQLRHRGEHRRVFDGGGDDAPPERILAREEGALQRQRVRLGARAGEAHLLGLAPQHPGDPGPRGVQTPPGFTASPVDAGGVAGAPLQDGLGEGLGDLGEQRRGRVVIPVDHASWAASSDTGR</sequence>
<name>Q08SB6_STIAD</name>
<accession>Q08SB6</accession>
<reference evidence="2 3" key="1">
    <citation type="submission" date="2006-04" db="EMBL/GenBank/DDBJ databases">
        <authorList>
            <person name="Nierman W.C."/>
        </authorList>
    </citation>
    <scope>NUCLEOTIDE SEQUENCE [LARGE SCALE GENOMIC DNA]</scope>
    <source>
        <strain evidence="2 3">DW4/3-1</strain>
    </source>
</reference>
<organism evidence="2 3">
    <name type="scientific">Stigmatella aurantiaca (strain DW4/3-1)</name>
    <dbReference type="NCBI Taxonomy" id="378806"/>
    <lineage>
        <taxon>Bacteria</taxon>
        <taxon>Pseudomonadati</taxon>
        <taxon>Myxococcota</taxon>
        <taxon>Myxococcia</taxon>
        <taxon>Myxococcales</taxon>
        <taxon>Cystobacterineae</taxon>
        <taxon>Archangiaceae</taxon>
        <taxon>Stigmatella</taxon>
    </lineage>
</organism>
<evidence type="ECO:0000313" key="2">
    <source>
        <dbReference type="EMBL" id="EAU63381.1"/>
    </source>
</evidence>
<evidence type="ECO:0000256" key="1">
    <source>
        <dbReference type="SAM" id="MobiDB-lite"/>
    </source>
</evidence>
<protein>
    <submittedName>
        <fullName evidence="2">Uncharacterized protein</fullName>
    </submittedName>
</protein>
<dbReference type="AlphaFoldDB" id="Q08SB6"/>
<feature type="region of interest" description="Disordered" evidence="1">
    <location>
        <begin position="72"/>
        <end position="97"/>
    </location>
</feature>
<dbReference type="EMBL" id="AAMD01000166">
    <property type="protein sequence ID" value="EAU63381.1"/>
    <property type="molecule type" value="Genomic_DNA"/>
</dbReference>
<comment type="caution">
    <text evidence="2">The sequence shown here is derived from an EMBL/GenBank/DDBJ whole genome shotgun (WGS) entry which is preliminary data.</text>
</comment>
<feature type="region of interest" description="Disordered" evidence="1">
    <location>
        <begin position="1"/>
        <end position="42"/>
    </location>
</feature>
<feature type="compositionally biased region" description="Basic and acidic residues" evidence="1">
    <location>
        <begin position="73"/>
        <end position="97"/>
    </location>
</feature>